<sequence length="367" mass="40068">MAITLRRVTTGVLVSTMIGALLTMLPTPASAKRMVQVTQPGGVSTFRERAMETNGKLTPDAARSAKPLEVELRVVKREGSDGARKAKAPNGPAGVIPGVAPPGGNAVTTFADVEYPINVGKIFIHREATDEWFYCSGTVVTSQYKNVVATAGHCIIDPETGEVWENWAFIPGYNDGMLQWPYGAWSPFVGWVFEDWAVFEDPDSDYGFVNVSKLDSQTGEPSGQRIGDFVGGNGLAWNQSSGLSGYVFGYPHHAHPDGDKPYSGWTMKWCYGTIAYLPPYQNANEHVGWGPYNGQLCSFTPGADGSPFLWAYDSDGDEPISRVGNLNSVVSQVRDTDGNNRYDTWSGPYFDGYVKQLYDMANARWSP</sequence>
<reference evidence="2 3" key="1">
    <citation type="submission" date="2020-01" db="EMBL/GenBank/DDBJ databases">
        <title>Herbidospora sp. NEAU-GS84 nov., a novel actinomycete isolated from soil.</title>
        <authorList>
            <person name="Han L."/>
        </authorList>
    </citation>
    <scope>NUCLEOTIDE SEQUENCE [LARGE SCALE GENOMIC DNA]</scope>
    <source>
        <strain evidence="2 3">NEAU-GS84</strain>
    </source>
</reference>
<dbReference type="EMBL" id="WXEW01000001">
    <property type="protein sequence ID" value="NAS20651.1"/>
    <property type="molecule type" value="Genomic_DNA"/>
</dbReference>
<keyword evidence="1" id="KW-0732">Signal</keyword>
<dbReference type="InterPro" id="IPR043504">
    <property type="entry name" value="Peptidase_S1_PA_chymotrypsin"/>
</dbReference>
<proteinExistence type="predicted"/>
<organism evidence="2 3">
    <name type="scientific">Herbidospora solisilvae</name>
    <dbReference type="NCBI Taxonomy" id="2696284"/>
    <lineage>
        <taxon>Bacteria</taxon>
        <taxon>Bacillati</taxon>
        <taxon>Actinomycetota</taxon>
        <taxon>Actinomycetes</taxon>
        <taxon>Streptosporangiales</taxon>
        <taxon>Streptosporangiaceae</taxon>
        <taxon>Herbidospora</taxon>
    </lineage>
</organism>
<dbReference type="Gene3D" id="2.40.10.10">
    <property type="entry name" value="Trypsin-like serine proteases"/>
    <property type="match status" value="2"/>
</dbReference>
<dbReference type="Proteomes" id="UP000479526">
    <property type="component" value="Unassembled WGS sequence"/>
</dbReference>
<name>A0A7C9MUM2_9ACTN</name>
<comment type="caution">
    <text evidence="2">The sequence shown here is derived from an EMBL/GenBank/DDBJ whole genome shotgun (WGS) entry which is preliminary data.</text>
</comment>
<evidence type="ECO:0000256" key="1">
    <source>
        <dbReference type="ARBA" id="ARBA00022729"/>
    </source>
</evidence>
<protein>
    <recommendedName>
        <fullName evidence="4">Serine protease</fullName>
    </recommendedName>
</protein>
<dbReference type="AlphaFoldDB" id="A0A7C9MUM2"/>
<keyword evidence="3" id="KW-1185">Reference proteome</keyword>
<dbReference type="InterPro" id="IPR009003">
    <property type="entry name" value="Peptidase_S1_PA"/>
</dbReference>
<dbReference type="InterPro" id="IPR050966">
    <property type="entry name" value="Glutamyl_endopeptidase"/>
</dbReference>
<dbReference type="SUPFAM" id="SSF50494">
    <property type="entry name" value="Trypsin-like serine proteases"/>
    <property type="match status" value="1"/>
</dbReference>
<evidence type="ECO:0000313" key="3">
    <source>
        <dbReference type="Proteomes" id="UP000479526"/>
    </source>
</evidence>
<evidence type="ECO:0008006" key="4">
    <source>
        <dbReference type="Google" id="ProtNLM"/>
    </source>
</evidence>
<accession>A0A7C9MUM2</accession>
<gene>
    <name evidence="2" type="ORF">GT755_03005</name>
</gene>
<dbReference type="PANTHER" id="PTHR15462">
    <property type="entry name" value="SERINE PROTEASE"/>
    <property type="match status" value="1"/>
</dbReference>
<evidence type="ECO:0000313" key="2">
    <source>
        <dbReference type="EMBL" id="NAS20651.1"/>
    </source>
</evidence>
<dbReference type="RefSeq" id="WP_161478127.1">
    <property type="nucleotide sequence ID" value="NZ_WXEW01000001.1"/>
</dbReference>